<evidence type="ECO:0000256" key="4">
    <source>
        <dbReference type="ARBA" id="ARBA00022840"/>
    </source>
</evidence>
<evidence type="ECO:0000256" key="2">
    <source>
        <dbReference type="ARBA" id="ARBA00022598"/>
    </source>
</evidence>
<keyword evidence="4" id="KW-0067">ATP-binding</keyword>
<evidence type="ECO:0000256" key="3">
    <source>
        <dbReference type="ARBA" id="ARBA00022741"/>
    </source>
</evidence>
<evidence type="ECO:0000256" key="1">
    <source>
        <dbReference type="ARBA" id="ARBA00006432"/>
    </source>
</evidence>
<dbReference type="EMBL" id="JARFPK010000019">
    <property type="protein sequence ID" value="MDF0590787.1"/>
    <property type="molecule type" value="Genomic_DNA"/>
</dbReference>
<dbReference type="Gene3D" id="3.40.50.12780">
    <property type="entry name" value="N-terminal domain of ligase-like"/>
    <property type="match status" value="1"/>
</dbReference>
<evidence type="ECO:0000256" key="5">
    <source>
        <dbReference type="SAM" id="MobiDB-lite"/>
    </source>
</evidence>
<gene>
    <name evidence="6" type="ORF">P0O15_06335</name>
</gene>
<keyword evidence="7" id="KW-1185">Reference proteome</keyword>
<comment type="caution">
    <text evidence="6">The sequence shown here is derived from an EMBL/GenBank/DDBJ whole genome shotgun (WGS) entry which is preliminary data.</text>
</comment>
<evidence type="ECO:0008006" key="8">
    <source>
        <dbReference type="Google" id="ProtNLM"/>
    </source>
</evidence>
<accession>A0ABT5X879</accession>
<reference evidence="6 7" key="1">
    <citation type="submission" date="2023-03" db="EMBL/GenBank/DDBJ databases">
        <title>WGS of Methanotrichaceae archaeon Mx.</title>
        <authorList>
            <person name="Sorokin D.Y."/>
            <person name="Merkel A.Y."/>
        </authorList>
    </citation>
    <scope>NUCLEOTIDE SEQUENCE [LARGE SCALE GENOMIC DNA]</scope>
    <source>
        <strain evidence="6 7">Mx</strain>
    </source>
</reference>
<sequence>MAGLQRGGRRLLAGLREAHRRRGDGDRRRPPPLLHLRDDRHPQDGEARPHLPPLPHPDGAVLAERSRGRPPLQRSRFGWAKCVWGQIYGQWIGGSAVFAYDYDRSDAGRMMEMATKFGVTTFCAPPTIYRFMIKGDMLKYGFSLLRYAVTA</sequence>
<feature type="compositionally biased region" description="Basic and acidic residues" evidence="5">
    <location>
        <begin position="23"/>
        <end position="49"/>
    </location>
</feature>
<evidence type="ECO:0000313" key="7">
    <source>
        <dbReference type="Proteomes" id="UP001220010"/>
    </source>
</evidence>
<dbReference type="InterPro" id="IPR051087">
    <property type="entry name" value="Mitochondrial_ACSM"/>
</dbReference>
<feature type="compositionally biased region" description="Low complexity" evidence="5">
    <location>
        <begin position="1"/>
        <end position="15"/>
    </location>
</feature>
<dbReference type="SUPFAM" id="SSF56801">
    <property type="entry name" value="Acetyl-CoA synthetase-like"/>
    <property type="match status" value="1"/>
</dbReference>
<dbReference type="InterPro" id="IPR042099">
    <property type="entry name" value="ANL_N_sf"/>
</dbReference>
<protein>
    <recommendedName>
        <fullName evidence="8">AMP-dependent synthetase/ligase domain-containing protein</fullName>
    </recommendedName>
</protein>
<dbReference type="PANTHER" id="PTHR43605:SF10">
    <property type="entry name" value="ACYL-COA SYNTHETASE MEDIUM CHAIN FAMILY MEMBER 3"/>
    <property type="match status" value="1"/>
</dbReference>
<keyword evidence="3" id="KW-0547">Nucleotide-binding</keyword>
<feature type="region of interest" description="Disordered" evidence="5">
    <location>
        <begin position="1"/>
        <end position="72"/>
    </location>
</feature>
<name>A0ABT5X879_9EURY</name>
<evidence type="ECO:0000313" key="6">
    <source>
        <dbReference type="EMBL" id="MDF0590787.1"/>
    </source>
</evidence>
<dbReference type="Proteomes" id="UP001220010">
    <property type="component" value="Unassembled WGS sequence"/>
</dbReference>
<keyword evidence="2" id="KW-0436">Ligase</keyword>
<proteinExistence type="inferred from homology"/>
<comment type="similarity">
    <text evidence="1">Belongs to the ATP-dependent AMP-binding enzyme family.</text>
</comment>
<organism evidence="6 7">
    <name type="scientific">Candidatus Methanocrinis natronophilus</name>
    <dbReference type="NCBI Taxonomy" id="3033396"/>
    <lineage>
        <taxon>Archaea</taxon>
        <taxon>Methanobacteriati</taxon>
        <taxon>Methanobacteriota</taxon>
        <taxon>Stenosarchaea group</taxon>
        <taxon>Methanomicrobia</taxon>
        <taxon>Methanotrichales</taxon>
        <taxon>Methanotrichaceae</taxon>
        <taxon>Methanocrinis</taxon>
    </lineage>
</organism>
<dbReference type="PANTHER" id="PTHR43605">
    <property type="entry name" value="ACYL-COENZYME A SYNTHETASE"/>
    <property type="match status" value="1"/>
</dbReference>